<feature type="region of interest" description="Disordered" evidence="1">
    <location>
        <begin position="38"/>
        <end position="77"/>
    </location>
</feature>
<dbReference type="SUPFAM" id="SSF55277">
    <property type="entry name" value="GYF domain"/>
    <property type="match status" value="1"/>
</dbReference>
<dbReference type="InterPro" id="IPR003169">
    <property type="entry name" value="GYF"/>
</dbReference>
<dbReference type="Gene3D" id="3.30.1490.40">
    <property type="match status" value="1"/>
</dbReference>
<dbReference type="EMBL" id="CDSF01000046">
    <property type="protein sequence ID" value="CEO95976.1"/>
    <property type="molecule type" value="Genomic_DNA"/>
</dbReference>
<proteinExistence type="predicted"/>
<reference evidence="3 5" key="1">
    <citation type="submission" date="2015-02" db="EMBL/GenBank/DDBJ databases">
        <authorList>
            <person name="Chooi Y.-H."/>
        </authorList>
    </citation>
    <scope>NUCLEOTIDE SEQUENCE [LARGE SCALE GENOMIC DNA]</scope>
    <source>
        <strain evidence="3">E3</strain>
    </source>
</reference>
<dbReference type="PANTHER" id="PTHR13138:SF3">
    <property type="entry name" value="CD2 ANTIGEN CYTOPLASMIC TAIL-BINDING PROTEIN 2"/>
    <property type="match status" value="1"/>
</dbReference>
<organism evidence="3 5">
    <name type="scientific">Plasmodiophora brassicae</name>
    <name type="common">Clubroot disease agent</name>
    <dbReference type="NCBI Taxonomy" id="37360"/>
    <lineage>
        <taxon>Eukaryota</taxon>
        <taxon>Sar</taxon>
        <taxon>Rhizaria</taxon>
        <taxon>Endomyxa</taxon>
        <taxon>Phytomyxea</taxon>
        <taxon>Plasmodiophorida</taxon>
        <taxon>Plasmodiophoridae</taxon>
        <taxon>Plasmodiophora</taxon>
    </lineage>
</organism>
<dbReference type="Pfam" id="PF02213">
    <property type="entry name" value="GYF"/>
    <property type="match status" value="1"/>
</dbReference>
<dbReference type="GO" id="GO:0005682">
    <property type="term" value="C:U5 snRNP"/>
    <property type="evidence" value="ECO:0007669"/>
    <property type="project" value="InterPro"/>
</dbReference>
<dbReference type="STRING" id="37360.A0A0G4IL49"/>
<dbReference type="AlphaFoldDB" id="A0A0G4IL49"/>
<accession>A0A0G4IL49</accession>
<evidence type="ECO:0000256" key="1">
    <source>
        <dbReference type="SAM" id="MobiDB-lite"/>
    </source>
</evidence>
<dbReference type="Proteomes" id="UP000039324">
    <property type="component" value="Unassembled WGS sequence"/>
</dbReference>
<feature type="region of interest" description="Disordered" evidence="1">
    <location>
        <begin position="154"/>
        <end position="194"/>
    </location>
</feature>
<dbReference type="OrthoDB" id="331341at2759"/>
<name>A0A0G4IL49_PLABS</name>
<dbReference type="PROSITE" id="PS50829">
    <property type="entry name" value="GYF"/>
    <property type="match status" value="1"/>
</dbReference>
<evidence type="ECO:0000313" key="5">
    <source>
        <dbReference type="Proteomes" id="UP000039324"/>
    </source>
</evidence>
<dbReference type="InterPro" id="IPR035445">
    <property type="entry name" value="GYF-like_dom_sf"/>
</dbReference>
<sequence length="337" mass="37903">MAGLDVVTRRTVYTRHVCLAAAHGPFREMSRASRLAYDTDDDDVDDDIDGGKGVARRRFDDDEEDGQDVIASESDEEIDRAARQKKRVRFAGGEGNSVVEGEEDSTPAPDGFEPFHMKEERARGWFDSNGNFTLEEEDTREAWLKEYEDNNRSEVAIRQSDQQFALSRRGVKRRHSQTRKDSNGHSNGADDEPIDVNAERQVLLQYLQTGENVLSALKRLGKEEDKTAFSAVTEAADRLLQAGHFDVYQDTLETIQRALGATTSSSSSSSAAAKTCWEFKWRTSNDEPVHGPYTAAEMDEWRHQGYFVGDYRAVVRVVGAADPEWTPSEEIPSFTNY</sequence>
<geneLocation type="mitochondrion" evidence="4"/>
<evidence type="ECO:0000313" key="4">
    <source>
        <dbReference type="EMBL" id="SPQ93477.1"/>
    </source>
</evidence>
<dbReference type="EMBL" id="OVEO01000001">
    <property type="protein sequence ID" value="SPQ93477.1"/>
    <property type="molecule type" value="Genomic_DNA"/>
</dbReference>
<dbReference type="Proteomes" id="UP000290189">
    <property type="component" value="Unassembled WGS sequence"/>
</dbReference>
<dbReference type="PANTHER" id="PTHR13138">
    <property type="entry name" value="PROTEIN LIN1"/>
    <property type="match status" value="1"/>
</dbReference>
<keyword evidence="5" id="KW-1185">Reference proteome</keyword>
<feature type="domain" description="GYF" evidence="2">
    <location>
        <begin position="274"/>
        <end position="335"/>
    </location>
</feature>
<evidence type="ECO:0000313" key="3">
    <source>
        <dbReference type="EMBL" id="CEO95976.1"/>
    </source>
</evidence>
<evidence type="ECO:0000313" key="6">
    <source>
        <dbReference type="Proteomes" id="UP000290189"/>
    </source>
</evidence>
<evidence type="ECO:0000259" key="2">
    <source>
        <dbReference type="PROSITE" id="PS50829"/>
    </source>
</evidence>
<protein>
    <recommendedName>
        <fullName evidence="2">GYF domain-containing protein</fullName>
    </recommendedName>
</protein>
<keyword evidence="4" id="KW-0496">Mitochondrion</keyword>
<gene>
    <name evidence="3" type="ORF">PBRA_004666</name>
    <name evidence="4" type="ORF">PLBR_LOCUS692</name>
</gene>
<feature type="compositionally biased region" description="Acidic residues" evidence="1">
    <location>
        <begin position="38"/>
        <end position="48"/>
    </location>
</feature>
<dbReference type="InterPro" id="IPR039905">
    <property type="entry name" value="CD2BP2/Lin1"/>
</dbReference>
<feature type="compositionally biased region" description="Acidic residues" evidence="1">
    <location>
        <begin position="61"/>
        <end position="77"/>
    </location>
</feature>
<reference evidence="4 6" key="2">
    <citation type="submission" date="2018-03" db="EMBL/GenBank/DDBJ databases">
        <authorList>
            <person name="Fogelqvist J."/>
        </authorList>
    </citation>
    <scope>NUCLEOTIDE SEQUENCE [LARGE SCALE GENOMIC DNA]</scope>
</reference>